<sequence>MTSAPLLSSGIPSPQHYKFATCSKSWLSLSPKASTTPTGHMGDVELRSLPRGASDTRYRLSLGMVVMPDVRDDNAWNTIVENGIPHYDQWSSQGVVSNETRSFALSYKHTEHDFGKLSHEQANELRRVLTKLVGTGPNKSVLWVDSMYMMREGMGLQDFSSRWVQYGLQPYCSLPVIRLAPQWDNVHPDSNKRSAWLWLERTLGKRNKGVHSAEGFEKVSSAGLSVKDALGLWLDVDSEYGFRRSDEEVVRAEIDGRSLDASATFLCPGRTSCIAYMLEKQNSPCGGTSPECVQLAKSTNGSYLLKQGKLILSTVGRIAHCVLNVIEQSDEKGDVFLQRQDLSREELQEFTKVLASGKLPFKNVRWLGLDRFQ</sequence>
<accession>R7QQ25</accession>
<reference evidence="2" key="1">
    <citation type="journal article" date="2013" name="Proc. Natl. Acad. Sci. U.S.A.">
        <title>Genome structure and metabolic features in the red seaweed Chondrus crispus shed light on evolution of the Archaeplastida.</title>
        <authorList>
            <person name="Collen J."/>
            <person name="Porcel B."/>
            <person name="Carre W."/>
            <person name="Ball S.G."/>
            <person name="Chaparro C."/>
            <person name="Tonon T."/>
            <person name="Barbeyron T."/>
            <person name="Michel G."/>
            <person name="Noel B."/>
            <person name="Valentin K."/>
            <person name="Elias M."/>
            <person name="Artiguenave F."/>
            <person name="Arun A."/>
            <person name="Aury J.M."/>
            <person name="Barbosa-Neto J.F."/>
            <person name="Bothwell J.H."/>
            <person name="Bouget F.Y."/>
            <person name="Brillet L."/>
            <person name="Cabello-Hurtado F."/>
            <person name="Capella-Gutierrez S."/>
            <person name="Charrier B."/>
            <person name="Cladiere L."/>
            <person name="Cock J.M."/>
            <person name="Coelho S.M."/>
            <person name="Colleoni C."/>
            <person name="Czjzek M."/>
            <person name="Da Silva C."/>
            <person name="Delage L."/>
            <person name="Denoeud F."/>
            <person name="Deschamps P."/>
            <person name="Dittami S.M."/>
            <person name="Gabaldon T."/>
            <person name="Gachon C.M."/>
            <person name="Groisillier A."/>
            <person name="Herve C."/>
            <person name="Jabbari K."/>
            <person name="Katinka M."/>
            <person name="Kloareg B."/>
            <person name="Kowalczyk N."/>
            <person name="Labadie K."/>
            <person name="Leblanc C."/>
            <person name="Lopez P.J."/>
            <person name="McLachlan D.H."/>
            <person name="Meslet-Cladiere L."/>
            <person name="Moustafa A."/>
            <person name="Nehr Z."/>
            <person name="Nyvall Collen P."/>
            <person name="Panaud O."/>
            <person name="Partensky F."/>
            <person name="Poulain J."/>
            <person name="Rensing S.A."/>
            <person name="Rousvoal S."/>
            <person name="Samson G."/>
            <person name="Symeonidi A."/>
            <person name="Weissenbach J."/>
            <person name="Zambounis A."/>
            <person name="Wincker P."/>
            <person name="Boyen C."/>
        </authorList>
    </citation>
    <scope>NUCLEOTIDE SEQUENCE [LARGE SCALE GENOMIC DNA]</scope>
    <source>
        <strain evidence="2">cv. Stackhouse</strain>
    </source>
</reference>
<dbReference type="Proteomes" id="UP000012073">
    <property type="component" value="Unassembled WGS sequence"/>
</dbReference>
<dbReference type="RefSeq" id="XP_005710172.1">
    <property type="nucleotide sequence ID" value="XM_005710115.1"/>
</dbReference>
<proteinExistence type="predicted"/>
<dbReference type="EMBL" id="HG002086">
    <property type="protein sequence ID" value="CDF39878.1"/>
    <property type="molecule type" value="Genomic_DNA"/>
</dbReference>
<protein>
    <submittedName>
        <fullName evidence="1">Uncharacterized protein</fullName>
    </submittedName>
</protein>
<dbReference type="Gramene" id="CDF39878">
    <property type="protein sequence ID" value="CDF39878"/>
    <property type="gene ID" value="CHC_T00006857001"/>
</dbReference>
<organism evidence="1 2">
    <name type="scientific">Chondrus crispus</name>
    <name type="common">Carrageen Irish moss</name>
    <name type="synonym">Polymorpha crispa</name>
    <dbReference type="NCBI Taxonomy" id="2769"/>
    <lineage>
        <taxon>Eukaryota</taxon>
        <taxon>Rhodophyta</taxon>
        <taxon>Florideophyceae</taxon>
        <taxon>Rhodymeniophycidae</taxon>
        <taxon>Gigartinales</taxon>
        <taxon>Gigartinaceae</taxon>
        <taxon>Chondrus</taxon>
    </lineage>
</organism>
<name>R7QQ25_CHOCR</name>
<evidence type="ECO:0000313" key="2">
    <source>
        <dbReference type="Proteomes" id="UP000012073"/>
    </source>
</evidence>
<dbReference type="KEGG" id="ccp:CHC_T00006857001"/>
<keyword evidence="2" id="KW-1185">Reference proteome</keyword>
<evidence type="ECO:0000313" key="1">
    <source>
        <dbReference type="EMBL" id="CDF39878.1"/>
    </source>
</evidence>
<dbReference type="AlphaFoldDB" id="R7QQ25"/>
<dbReference type="GeneID" id="17317869"/>
<gene>
    <name evidence="1" type="ORF">CHC_T00006857001</name>
</gene>